<evidence type="ECO:0000256" key="1">
    <source>
        <dbReference type="ARBA" id="ARBA00004496"/>
    </source>
</evidence>
<keyword evidence="8 14" id="KW-0862">Zinc</keyword>
<feature type="domain" description="J" evidence="16">
    <location>
        <begin position="6"/>
        <end position="71"/>
    </location>
</feature>
<feature type="repeat" description="CXXCXGXG motif" evidence="14">
    <location>
        <begin position="202"/>
        <end position="209"/>
    </location>
</feature>
<feature type="binding site" evidence="14">
    <location>
        <position position="179"/>
    </location>
    <ligand>
        <name>Zn(2+)</name>
        <dbReference type="ChEBI" id="CHEBI:29105"/>
        <label>2</label>
    </ligand>
</feature>
<evidence type="ECO:0000256" key="4">
    <source>
        <dbReference type="ARBA" id="ARBA00022705"/>
    </source>
</evidence>
<evidence type="ECO:0000256" key="3">
    <source>
        <dbReference type="ARBA" id="ARBA00022490"/>
    </source>
</evidence>
<evidence type="ECO:0000259" key="17">
    <source>
        <dbReference type="PROSITE" id="PS51188"/>
    </source>
</evidence>
<organism evidence="18 19">
    <name type="scientific">Hornefia porci</name>
    <dbReference type="NCBI Taxonomy" id="2652292"/>
    <lineage>
        <taxon>Bacteria</taxon>
        <taxon>Bacillati</taxon>
        <taxon>Bacillota</taxon>
        <taxon>Clostridia</taxon>
        <taxon>Peptostreptococcales</taxon>
        <taxon>Anaerovoracaceae</taxon>
        <taxon>Hornefia</taxon>
    </lineage>
</organism>
<dbReference type="Proteomes" id="UP000187404">
    <property type="component" value="Unassembled WGS sequence"/>
</dbReference>
<keyword evidence="5 14" id="KW-0479">Metal-binding</keyword>
<proteinExistence type="inferred from homology"/>
<evidence type="ECO:0000256" key="14">
    <source>
        <dbReference type="HAMAP-Rule" id="MF_01152"/>
    </source>
</evidence>
<evidence type="ECO:0000313" key="18">
    <source>
        <dbReference type="EMBL" id="OLR55505.1"/>
    </source>
</evidence>
<comment type="similarity">
    <text evidence="12 14">Belongs to the DnaJ family.</text>
</comment>
<feature type="binding site" evidence="14">
    <location>
        <position position="216"/>
    </location>
    <ligand>
        <name>Zn(2+)</name>
        <dbReference type="ChEBI" id="CHEBI:29105"/>
        <label>1</label>
    </ligand>
</feature>
<keyword evidence="9 14" id="KW-0346">Stress response</keyword>
<dbReference type="NCBIfam" id="NF008035">
    <property type="entry name" value="PRK10767.1"/>
    <property type="match status" value="1"/>
</dbReference>
<dbReference type="GO" id="GO:0042026">
    <property type="term" value="P:protein refolding"/>
    <property type="evidence" value="ECO:0007669"/>
    <property type="project" value="TreeGrafter"/>
</dbReference>
<dbReference type="PROSITE" id="PS00636">
    <property type="entry name" value="DNAJ_1"/>
    <property type="match status" value="1"/>
</dbReference>
<dbReference type="GO" id="GO:0005737">
    <property type="term" value="C:cytoplasm"/>
    <property type="evidence" value="ECO:0007669"/>
    <property type="project" value="UniProtKB-SubCell"/>
</dbReference>
<dbReference type="SUPFAM" id="SSF49493">
    <property type="entry name" value="HSP40/DnaJ peptide-binding domain"/>
    <property type="match status" value="2"/>
</dbReference>
<dbReference type="STRING" id="1261640.BHK98_05145"/>
<comment type="cofactor">
    <cofactor evidence="14">
        <name>Zn(2+)</name>
        <dbReference type="ChEBI" id="CHEBI:29105"/>
    </cofactor>
    <text evidence="14">Binds 2 Zn(2+) ions per monomer.</text>
</comment>
<keyword evidence="7 14" id="KW-0863">Zinc-finger</keyword>
<dbReference type="Gene3D" id="2.60.260.20">
    <property type="entry name" value="Urease metallochaperone UreE, N-terminal domain"/>
    <property type="match status" value="2"/>
</dbReference>
<dbReference type="NCBIfam" id="TIGR02349">
    <property type="entry name" value="DnaJ_bact"/>
    <property type="match status" value="1"/>
</dbReference>
<feature type="repeat" description="CXXCXGXG motif" evidence="14">
    <location>
        <begin position="216"/>
        <end position="223"/>
    </location>
</feature>
<evidence type="ECO:0000256" key="5">
    <source>
        <dbReference type="ARBA" id="ARBA00022723"/>
    </source>
</evidence>
<dbReference type="FunFam" id="1.10.287.110:FF:000034">
    <property type="entry name" value="Chaperone protein DnaJ"/>
    <property type="match status" value="1"/>
</dbReference>
<dbReference type="GO" id="GO:0009408">
    <property type="term" value="P:response to heat"/>
    <property type="evidence" value="ECO:0007669"/>
    <property type="project" value="InterPro"/>
</dbReference>
<dbReference type="InterPro" id="IPR036410">
    <property type="entry name" value="HSP_DnaJ_Cys-rich_dom_sf"/>
</dbReference>
<dbReference type="PROSITE" id="PS51188">
    <property type="entry name" value="ZF_CR"/>
    <property type="match status" value="1"/>
</dbReference>
<dbReference type="RefSeq" id="WP_075712499.1">
    <property type="nucleotide sequence ID" value="NZ_MJIE01000001.1"/>
</dbReference>
<dbReference type="Gene3D" id="2.10.230.10">
    <property type="entry name" value="Heat shock protein DnaJ, cysteine-rich domain"/>
    <property type="match status" value="1"/>
</dbReference>
<dbReference type="GO" id="GO:0008270">
    <property type="term" value="F:zinc ion binding"/>
    <property type="evidence" value="ECO:0007669"/>
    <property type="project" value="UniProtKB-UniRule"/>
</dbReference>
<dbReference type="SUPFAM" id="SSF46565">
    <property type="entry name" value="Chaperone J-domain"/>
    <property type="match status" value="1"/>
</dbReference>
<keyword evidence="4 14" id="KW-0235">DNA replication</keyword>
<dbReference type="SMART" id="SM00271">
    <property type="entry name" value="DnaJ"/>
    <property type="match status" value="1"/>
</dbReference>
<dbReference type="GO" id="GO:0051082">
    <property type="term" value="F:unfolded protein binding"/>
    <property type="evidence" value="ECO:0007669"/>
    <property type="project" value="UniProtKB-UniRule"/>
</dbReference>
<dbReference type="Gene3D" id="1.10.287.110">
    <property type="entry name" value="DnaJ domain"/>
    <property type="match status" value="1"/>
</dbReference>
<evidence type="ECO:0000256" key="12">
    <source>
        <dbReference type="ARBA" id="ARBA00061004"/>
    </source>
</evidence>
<dbReference type="GO" id="GO:0006260">
    <property type="term" value="P:DNA replication"/>
    <property type="evidence" value="ECO:0007669"/>
    <property type="project" value="UniProtKB-KW"/>
</dbReference>
<dbReference type="PRINTS" id="PR00625">
    <property type="entry name" value="JDOMAIN"/>
</dbReference>
<feature type="binding site" evidence="14">
    <location>
        <position position="159"/>
    </location>
    <ligand>
        <name>Zn(2+)</name>
        <dbReference type="ChEBI" id="CHEBI:29105"/>
        <label>1</label>
    </ligand>
</feature>
<dbReference type="CDD" id="cd10719">
    <property type="entry name" value="DnaJ_zf"/>
    <property type="match status" value="1"/>
</dbReference>
<comment type="subcellular location">
    <subcellularLocation>
        <location evidence="1 14">Cytoplasm</location>
    </subcellularLocation>
</comment>
<dbReference type="Pfam" id="PF01556">
    <property type="entry name" value="DnaJ_C"/>
    <property type="match status" value="1"/>
</dbReference>
<comment type="function">
    <text evidence="11 14">Participates actively in the response to hyperosmotic and heat shock by preventing the aggregation of stress-denatured proteins and by disaggregating proteins, also in an autonomous, DnaK-independent fashion. Unfolded proteins bind initially to DnaJ; upon interaction with the DnaJ-bound protein, DnaK hydrolyzes its bound ATP, resulting in the formation of a stable complex. GrpE releases ADP from DnaK; ATP binding to DnaK triggers the release of the substrate protein, thus completing the reaction cycle. Several rounds of ATP-dependent interactions between DnaJ, DnaK and GrpE are required for fully efficient folding. Also involved, together with DnaK and GrpE, in the DNA replication of plasmids through activation of initiation proteins.</text>
</comment>
<keyword evidence="10 14" id="KW-0143">Chaperone</keyword>
<dbReference type="PANTHER" id="PTHR43096:SF48">
    <property type="entry name" value="CHAPERONE PROTEIN DNAJ"/>
    <property type="match status" value="1"/>
</dbReference>
<evidence type="ECO:0000256" key="11">
    <source>
        <dbReference type="ARBA" id="ARBA00053423"/>
    </source>
</evidence>
<protein>
    <recommendedName>
        <fullName evidence="13 14">Chaperone protein DnaJ</fullName>
    </recommendedName>
</protein>
<evidence type="ECO:0000256" key="6">
    <source>
        <dbReference type="ARBA" id="ARBA00022737"/>
    </source>
</evidence>
<dbReference type="SUPFAM" id="SSF57938">
    <property type="entry name" value="DnaJ/Hsp40 cysteine-rich domain"/>
    <property type="match status" value="1"/>
</dbReference>
<gene>
    <name evidence="14" type="primary">dnaJ</name>
    <name evidence="18" type="ORF">BHK98_05145</name>
</gene>
<keyword evidence="3 14" id="KW-0963">Cytoplasm</keyword>
<dbReference type="OrthoDB" id="9779889at2"/>
<dbReference type="InterPro" id="IPR008971">
    <property type="entry name" value="HSP40/DnaJ_pept-bd"/>
</dbReference>
<dbReference type="Pfam" id="PF00684">
    <property type="entry name" value="DnaJ_CXXCXGXG"/>
    <property type="match status" value="1"/>
</dbReference>
<sequence length="387" mass="41578">MAEKRDYYEVLGLKKGASEEEIKKAFRKMALKYHPDRNPGDKDAEEKFKEVNEAYSILSDPDKKDKYDRFGFAGVDPNAGFGGAGGGFGGFGGGAGGFEDIFSAFGDMFGGGFGGGFGEAAGRTGPRKGRDLQKNITISFEEAAFGTKKTLRVTKFVRCPKCNGEGTAPGTEKRTCPKCSGSGQVHTVQNTPFGRFQSSGPCPDCGGTGKIIDRPCPDCHGSGKVKKTIEIKVDIPAGVDNDSVIPIRGQGDPGENGGPNGDFYVVISVRPHELFRRDRDNLYIDIPIGFNQAALGDEITVPTLDGKVSYKVPAGTQPGTVFRLKGKGVRNVRTGRMGDLYVKVLLEVPTKLNGAQKKAIREMGEKVGTDCYKKKSGFAQKVRELFS</sequence>
<reference evidence="18 19" key="1">
    <citation type="journal article" date="2016" name="Appl. Environ. Microbiol.">
        <title>Function and Phylogeny of Bacterial Butyryl Coenzyme A:Acetate Transferases and Their Diversity in the Proximal Colon of Swine.</title>
        <authorList>
            <person name="Trachsel J."/>
            <person name="Bayles D.O."/>
            <person name="Looft T."/>
            <person name="Levine U.Y."/>
            <person name="Allen H.K."/>
        </authorList>
    </citation>
    <scope>NUCLEOTIDE SEQUENCE [LARGE SCALE GENOMIC DNA]</scope>
    <source>
        <strain evidence="18 19">68-3-10</strain>
    </source>
</reference>
<feature type="binding site" evidence="14">
    <location>
        <position position="176"/>
    </location>
    <ligand>
        <name>Zn(2+)</name>
        <dbReference type="ChEBI" id="CHEBI:29105"/>
        <label>2</label>
    </ligand>
</feature>
<dbReference type="Pfam" id="PF00226">
    <property type="entry name" value="DnaJ"/>
    <property type="match status" value="1"/>
</dbReference>
<keyword evidence="19" id="KW-1185">Reference proteome</keyword>
<dbReference type="PROSITE" id="PS50076">
    <property type="entry name" value="DNAJ_2"/>
    <property type="match status" value="1"/>
</dbReference>
<comment type="subunit">
    <text evidence="2 14">Homodimer.</text>
</comment>
<feature type="binding site" evidence="14">
    <location>
        <position position="162"/>
    </location>
    <ligand>
        <name>Zn(2+)</name>
        <dbReference type="ChEBI" id="CHEBI:29105"/>
        <label>1</label>
    </ligand>
</feature>
<feature type="binding site" evidence="14">
    <location>
        <position position="202"/>
    </location>
    <ligand>
        <name>Zn(2+)</name>
        <dbReference type="ChEBI" id="CHEBI:29105"/>
        <label>2</label>
    </ligand>
</feature>
<dbReference type="GO" id="GO:0005524">
    <property type="term" value="F:ATP binding"/>
    <property type="evidence" value="ECO:0007669"/>
    <property type="project" value="InterPro"/>
</dbReference>
<dbReference type="InterPro" id="IPR002939">
    <property type="entry name" value="DnaJ_C"/>
</dbReference>
<dbReference type="PANTHER" id="PTHR43096">
    <property type="entry name" value="DNAJ HOMOLOG 1, MITOCHONDRIAL-RELATED"/>
    <property type="match status" value="1"/>
</dbReference>
<dbReference type="FunFam" id="2.60.260.20:FF:000004">
    <property type="entry name" value="Molecular chaperone DnaJ"/>
    <property type="match status" value="1"/>
</dbReference>
<evidence type="ECO:0000259" key="16">
    <source>
        <dbReference type="PROSITE" id="PS50076"/>
    </source>
</evidence>
<feature type="zinc finger region" description="CR-type" evidence="15">
    <location>
        <begin position="146"/>
        <end position="228"/>
    </location>
</feature>
<evidence type="ECO:0000313" key="19">
    <source>
        <dbReference type="Proteomes" id="UP000187404"/>
    </source>
</evidence>
<dbReference type="FunFam" id="2.10.230.10:FF:000002">
    <property type="entry name" value="Molecular chaperone DnaJ"/>
    <property type="match status" value="1"/>
</dbReference>
<dbReference type="HAMAP" id="MF_01152">
    <property type="entry name" value="DnaJ"/>
    <property type="match status" value="1"/>
</dbReference>
<evidence type="ECO:0000256" key="2">
    <source>
        <dbReference type="ARBA" id="ARBA00011738"/>
    </source>
</evidence>
<feature type="domain" description="CR-type" evidence="17">
    <location>
        <begin position="146"/>
        <end position="228"/>
    </location>
</feature>
<evidence type="ECO:0000256" key="8">
    <source>
        <dbReference type="ARBA" id="ARBA00022833"/>
    </source>
</evidence>
<evidence type="ECO:0000256" key="7">
    <source>
        <dbReference type="ARBA" id="ARBA00022771"/>
    </source>
</evidence>
<comment type="caution">
    <text evidence="18">The sequence shown here is derived from an EMBL/GenBank/DDBJ whole genome shotgun (WGS) entry which is preliminary data.</text>
</comment>
<dbReference type="InterPro" id="IPR001623">
    <property type="entry name" value="DnaJ_domain"/>
</dbReference>
<evidence type="ECO:0000256" key="9">
    <source>
        <dbReference type="ARBA" id="ARBA00023016"/>
    </source>
</evidence>
<dbReference type="CDD" id="cd06257">
    <property type="entry name" value="DnaJ"/>
    <property type="match status" value="1"/>
</dbReference>
<dbReference type="GO" id="GO:0031072">
    <property type="term" value="F:heat shock protein binding"/>
    <property type="evidence" value="ECO:0007669"/>
    <property type="project" value="InterPro"/>
</dbReference>
<feature type="repeat" description="CXXCXGXG motif" evidence="14">
    <location>
        <begin position="176"/>
        <end position="183"/>
    </location>
</feature>
<feature type="binding site" evidence="14">
    <location>
        <position position="205"/>
    </location>
    <ligand>
        <name>Zn(2+)</name>
        <dbReference type="ChEBI" id="CHEBI:29105"/>
        <label>2</label>
    </ligand>
</feature>
<comment type="domain">
    <text evidence="14">The J domain is necessary and sufficient to stimulate DnaK ATPase activity. Zinc center 1 plays an important role in the autonomous, DnaK-independent chaperone activity of DnaJ. Zinc center 2 is essential for interaction with DnaK and for DnaJ activity.</text>
</comment>
<dbReference type="EMBL" id="MJIE01000001">
    <property type="protein sequence ID" value="OLR55505.1"/>
    <property type="molecule type" value="Genomic_DNA"/>
</dbReference>
<feature type="repeat" description="CXXCXGXG motif" evidence="14">
    <location>
        <begin position="159"/>
        <end position="166"/>
    </location>
</feature>
<dbReference type="InterPro" id="IPR036869">
    <property type="entry name" value="J_dom_sf"/>
</dbReference>
<dbReference type="CDD" id="cd10747">
    <property type="entry name" value="DnaJ_C"/>
    <property type="match status" value="1"/>
</dbReference>
<dbReference type="AlphaFoldDB" id="A0A1Q9JH55"/>
<dbReference type="InterPro" id="IPR018253">
    <property type="entry name" value="DnaJ_domain_CS"/>
</dbReference>
<evidence type="ECO:0000256" key="15">
    <source>
        <dbReference type="PROSITE-ProRule" id="PRU00546"/>
    </source>
</evidence>
<feature type="binding site" evidence="14">
    <location>
        <position position="219"/>
    </location>
    <ligand>
        <name>Zn(2+)</name>
        <dbReference type="ChEBI" id="CHEBI:29105"/>
        <label>1</label>
    </ligand>
</feature>
<dbReference type="InterPro" id="IPR012724">
    <property type="entry name" value="DnaJ"/>
</dbReference>
<accession>A0A1Q9JH55</accession>
<evidence type="ECO:0000256" key="10">
    <source>
        <dbReference type="ARBA" id="ARBA00023186"/>
    </source>
</evidence>
<dbReference type="InterPro" id="IPR001305">
    <property type="entry name" value="HSP_DnaJ_Cys-rich_dom"/>
</dbReference>
<name>A0A1Q9JH55_9FIRM</name>
<keyword evidence="6 14" id="KW-0677">Repeat</keyword>
<evidence type="ECO:0000256" key="13">
    <source>
        <dbReference type="ARBA" id="ARBA00067609"/>
    </source>
</evidence>